<sequence length="176" mass="20368">MTNFRILLLCLVVLQSCGSLESKQIKTAKKVHYLLDEGKSENLNRLLVNGNSAGRDTERITFESKIYQKIIDKYGTPDFSHCNYIVDKNDFIYPYKVDFPIFIGQDTVVNYKVENSVCLRVLFGPEQINNPSKIADYEIVIDDEAYPFSPQKRIQDSTAIEEFRDSYLKSLENYLK</sequence>
<proteinExistence type="predicted"/>
<organism evidence="1 2">
    <name type="scientific">Mangrovibacterium diazotrophicum</name>
    <dbReference type="NCBI Taxonomy" id="1261403"/>
    <lineage>
        <taxon>Bacteria</taxon>
        <taxon>Pseudomonadati</taxon>
        <taxon>Bacteroidota</taxon>
        <taxon>Bacteroidia</taxon>
        <taxon>Marinilabiliales</taxon>
        <taxon>Prolixibacteraceae</taxon>
        <taxon>Mangrovibacterium</taxon>
    </lineage>
</organism>
<evidence type="ECO:0000313" key="2">
    <source>
        <dbReference type="Proteomes" id="UP000283387"/>
    </source>
</evidence>
<gene>
    <name evidence="1" type="ORF">BC643_4091</name>
</gene>
<accession>A0A419VW68</accession>
<keyword evidence="2" id="KW-1185">Reference proteome</keyword>
<dbReference type="Proteomes" id="UP000283387">
    <property type="component" value="Unassembled WGS sequence"/>
</dbReference>
<dbReference type="RefSeq" id="WP_120275097.1">
    <property type="nucleotide sequence ID" value="NZ_RAPN01000004.1"/>
</dbReference>
<comment type="caution">
    <text evidence="1">The sequence shown here is derived from an EMBL/GenBank/DDBJ whole genome shotgun (WGS) entry which is preliminary data.</text>
</comment>
<protein>
    <recommendedName>
        <fullName evidence="3">Lipoprotein</fullName>
    </recommendedName>
</protein>
<dbReference type="EMBL" id="RAPN01000004">
    <property type="protein sequence ID" value="RKD86400.1"/>
    <property type="molecule type" value="Genomic_DNA"/>
</dbReference>
<dbReference type="PROSITE" id="PS51257">
    <property type="entry name" value="PROKAR_LIPOPROTEIN"/>
    <property type="match status" value="1"/>
</dbReference>
<dbReference type="AlphaFoldDB" id="A0A419VW68"/>
<name>A0A419VW68_9BACT</name>
<reference evidence="1 2" key="1">
    <citation type="submission" date="2018-09" db="EMBL/GenBank/DDBJ databases">
        <title>Genomic Encyclopedia of Archaeal and Bacterial Type Strains, Phase II (KMG-II): from individual species to whole genera.</title>
        <authorList>
            <person name="Goeker M."/>
        </authorList>
    </citation>
    <scope>NUCLEOTIDE SEQUENCE [LARGE SCALE GENOMIC DNA]</scope>
    <source>
        <strain evidence="1 2">DSM 27148</strain>
    </source>
</reference>
<evidence type="ECO:0000313" key="1">
    <source>
        <dbReference type="EMBL" id="RKD86400.1"/>
    </source>
</evidence>
<evidence type="ECO:0008006" key="3">
    <source>
        <dbReference type="Google" id="ProtNLM"/>
    </source>
</evidence>